<keyword evidence="1" id="KW-1133">Transmembrane helix</keyword>
<sequence>MSRSRETRARGFTLVELVLVIAIGGVLAAALVIFLRPAVDNYVASRQRGELLHRADGALTTIVRDVRRALPNSIRMVGNQCFELVPTKAGGRYRAGPDTVNDSAPGCTPGASCAAWVDTSAATTVFDVLGWGSSVAAVGDYVVINNQNGNDVYDGLNRSLITGLSTPSASQGKQRITMAAQQVSPGYDGGRFFIVPASRQAVFFSCTGADGTLDAAGDGKGTLLLNEAYGFNAAYPSSCPSSGTVLASKVKSCNFVYDPNQGATQQSGFVWMEIEIARAGETAHLSMGAHVSNIP</sequence>
<dbReference type="Pfam" id="PF07963">
    <property type="entry name" value="N_methyl"/>
    <property type="match status" value="1"/>
</dbReference>
<protein>
    <submittedName>
        <fullName evidence="2">Type II secretion system protein</fullName>
    </submittedName>
</protein>
<keyword evidence="1" id="KW-0812">Transmembrane</keyword>
<proteinExistence type="predicted"/>
<dbReference type="SUPFAM" id="SSF54523">
    <property type="entry name" value="Pili subunits"/>
    <property type="match status" value="1"/>
</dbReference>
<dbReference type="PROSITE" id="PS00409">
    <property type="entry name" value="PROKAR_NTER_METHYL"/>
    <property type="match status" value="1"/>
</dbReference>
<dbReference type="InterPro" id="IPR045584">
    <property type="entry name" value="Pilin-like"/>
</dbReference>
<feature type="transmembrane region" description="Helical" evidence="1">
    <location>
        <begin position="12"/>
        <end position="35"/>
    </location>
</feature>
<accession>A0A941BC31</accession>
<reference evidence="2 3" key="1">
    <citation type="submission" date="2021-04" db="EMBL/GenBank/DDBJ databases">
        <title>The genome sequence of Ideonella sp. 3Y2.</title>
        <authorList>
            <person name="Liu Y."/>
        </authorList>
    </citation>
    <scope>NUCLEOTIDE SEQUENCE [LARGE SCALE GENOMIC DNA]</scope>
    <source>
        <strain evidence="2 3">3Y2</strain>
    </source>
</reference>
<evidence type="ECO:0000313" key="2">
    <source>
        <dbReference type="EMBL" id="MBQ0931515.1"/>
    </source>
</evidence>
<dbReference type="AlphaFoldDB" id="A0A941BC31"/>
<evidence type="ECO:0000313" key="3">
    <source>
        <dbReference type="Proteomes" id="UP000676246"/>
    </source>
</evidence>
<gene>
    <name evidence="2" type="ORF">KAK03_13560</name>
</gene>
<dbReference type="NCBIfam" id="TIGR02532">
    <property type="entry name" value="IV_pilin_GFxxxE"/>
    <property type="match status" value="1"/>
</dbReference>
<name>A0A941BC31_9BURK</name>
<comment type="caution">
    <text evidence="2">The sequence shown here is derived from an EMBL/GenBank/DDBJ whole genome shotgun (WGS) entry which is preliminary data.</text>
</comment>
<dbReference type="EMBL" id="JAGQDD010000009">
    <property type="protein sequence ID" value="MBQ0931515.1"/>
    <property type="molecule type" value="Genomic_DNA"/>
</dbReference>
<dbReference type="Proteomes" id="UP000676246">
    <property type="component" value="Unassembled WGS sequence"/>
</dbReference>
<keyword evidence="3" id="KW-1185">Reference proteome</keyword>
<dbReference type="InterPro" id="IPR012902">
    <property type="entry name" value="N_methyl_site"/>
</dbReference>
<dbReference type="RefSeq" id="WP_210854497.1">
    <property type="nucleotide sequence ID" value="NZ_JAGQDD010000009.1"/>
</dbReference>
<evidence type="ECO:0000256" key="1">
    <source>
        <dbReference type="SAM" id="Phobius"/>
    </source>
</evidence>
<organism evidence="2 3">
    <name type="scientific">Ideonella alba</name>
    <dbReference type="NCBI Taxonomy" id="2824118"/>
    <lineage>
        <taxon>Bacteria</taxon>
        <taxon>Pseudomonadati</taxon>
        <taxon>Pseudomonadota</taxon>
        <taxon>Betaproteobacteria</taxon>
        <taxon>Burkholderiales</taxon>
        <taxon>Sphaerotilaceae</taxon>
        <taxon>Ideonella</taxon>
    </lineage>
</organism>
<dbReference type="Gene3D" id="3.30.700.10">
    <property type="entry name" value="Glycoprotein, Type 4 Pilin"/>
    <property type="match status" value="1"/>
</dbReference>
<keyword evidence="1" id="KW-0472">Membrane</keyword>